<sequence length="394" mass="42192">MSNGPKQTAAVDGTETAHRQQLSFINVRGPTDARTAAARREVRAEAARRSADQRRATIAKRYGSHSAARKAGKEPNDKKPARQHSTATTDRRIIKQPSDPVAPVGSTRKSSRSAASAKSCSASLPTPPREPLMLNFEPTTLDIALKKGCDAEVGSVSESIARRCSASANSIMHTAMINAPDSTVWSPHALSASCFPEQHAIFPVTSTDDLIIDALPLDHSMITPPLESPCISTPTMTMSTATAGLVDVSPQSARSISPPGSMLPAGLALLREKRLLPEDLLFTVAQTVYVSPEPEAVWMLYGVASALFAHMPRGQTFAEDELSAHLAMHVRLAAGLLVDMAAPGVVEFLQHSITEQQQHVSLLDPGIMIGTDFDEILLWSLVVIWTAKGRASTQ</sequence>
<feature type="compositionally biased region" description="Basic and acidic residues" evidence="1">
    <location>
        <begin position="71"/>
        <end position="80"/>
    </location>
</feature>
<feature type="compositionally biased region" description="Basic and acidic residues" evidence="1">
    <location>
        <begin position="38"/>
        <end position="55"/>
    </location>
</feature>
<dbReference type="OrthoDB" id="3940457at2759"/>
<evidence type="ECO:0000313" key="3">
    <source>
        <dbReference type="Proteomes" id="UP000799436"/>
    </source>
</evidence>
<feature type="region of interest" description="Disordered" evidence="1">
    <location>
        <begin position="1"/>
        <end position="131"/>
    </location>
</feature>
<organism evidence="2 3">
    <name type="scientific">Teratosphaeria nubilosa</name>
    <dbReference type="NCBI Taxonomy" id="161662"/>
    <lineage>
        <taxon>Eukaryota</taxon>
        <taxon>Fungi</taxon>
        <taxon>Dikarya</taxon>
        <taxon>Ascomycota</taxon>
        <taxon>Pezizomycotina</taxon>
        <taxon>Dothideomycetes</taxon>
        <taxon>Dothideomycetidae</taxon>
        <taxon>Mycosphaerellales</taxon>
        <taxon>Teratosphaeriaceae</taxon>
        <taxon>Teratosphaeria</taxon>
    </lineage>
</organism>
<gene>
    <name evidence="2" type="ORF">EJ03DRAFT_101840</name>
</gene>
<evidence type="ECO:0000313" key="2">
    <source>
        <dbReference type="EMBL" id="KAF2773589.1"/>
    </source>
</evidence>
<feature type="compositionally biased region" description="Low complexity" evidence="1">
    <location>
        <begin position="106"/>
        <end position="123"/>
    </location>
</feature>
<keyword evidence="3" id="KW-1185">Reference proteome</keyword>
<dbReference type="AlphaFoldDB" id="A0A6G1LLY7"/>
<protein>
    <submittedName>
        <fullName evidence="2">Uncharacterized protein</fullName>
    </submittedName>
</protein>
<evidence type="ECO:0000256" key="1">
    <source>
        <dbReference type="SAM" id="MobiDB-lite"/>
    </source>
</evidence>
<reference evidence="2" key="1">
    <citation type="journal article" date="2020" name="Stud. Mycol.">
        <title>101 Dothideomycetes genomes: a test case for predicting lifestyles and emergence of pathogens.</title>
        <authorList>
            <person name="Haridas S."/>
            <person name="Albert R."/>
            <person name="Binder M."/>
            <person name="Bloem J."/>
            <person name="Labutti K."/>
            <person name="Salamov A."/>
            <person name="Andreopoulos B."/>
            <person name="Baker S."/>
            <person name="Barry K."/>
            <person name="Bills G."/>
            <person name="Bluhm B."/>
            <person name="Cannon C."/>
            <person name="Castanera R."/>
            <person name="Culley D."/>
            <person name="Daum C."/>
            <person name="Ezra D."/>
            <person name="Gonzalez J."/>
            <person name="Henrissat B."/>
            <person name="Kuo A."/>
            <person name="Liang C."/>
            <person name="Lipzen A."/>
            <person name="Lutzoni F."/>
            <person name="Magnuson J."/>
            <person name="Mondo S."/>
            <person name="Nolan M."/>
            <person name="Ohm R."/>
            <person name="Pangilinan J."/>
            <person name="Park H.-J."/>
            <person name="Ramirez L."/>
            <person name="Alfaro M."/>
            <person name="Sun H."/>
            <person name="Tritt A."/>
            <person name="Yoshinaga Y."/>
            <person name="Zwiers L.-H."/>
            <person name="Turgeon B."/>
            <person name="Goodwin S."/>
            <person name="Spatafora J."/>
            <person name="Crous P."/>
            <person name="Grigoriev I."/>
        </authorList>
    </citation>
    <scope>NUCLEOTIDE SEQUENCE</scope>
    <source>
        <strain evidence="2">CBS 116005</strain>
    </source>
</reference>
<accession>A0A6G1LLY7</accession>
<dbReference type="EMBL" id="ML995810">
    <property type="protein sequence ID" value="KAF2773589.1"/>
    <property type="molecule type" value="Genomic_DNA"/>
</dbReference>
<proteinExistence type="predicted"/>
<dbReference type="Proteomes" id="UP000799436">
    <property type="component" value="Unassembled WGS sequence"/>
</dbReference>
<name>A0A6G1LLY7_9PEZI</name>